<sequence length="191" mass="22074">MPTSKTVSALVTETEQGTHVFDIFGYSKQKGRGLSHYLCSGKFSVGGHYWIVFLRPDGVRFRRGIDNNYIAAGLVLASRDAMLRASYELRLINPITGLSVPVHKVAPREFYFNKDSPPHRNLDFFAQKRSVFETLAVIWEDRLTMECIVTVIKEPTRPENRFLKLWCRRRTSQSTLPGYWKKRRGWMSLSV</sequence>
<dbReference type="Gene3D" id="2.60.210.10">
    <property type="entry name" value="Apoptosis, Tumor Necrosis Factor Receptor Associated Protein 2, Chain A"/>
    <property type="match status" value="1"/>
</dbReference>
<dbReference type="AlphaFoldDB" id="A0A0A9BKX1"/>
<dbReference type="PANTHER" id="PTHR26379">
    <property type="entry name" value="BTB/POZ AND MATH DOMAIN-CONTAINING PROTEIN 1"/>
    <property type="match status" value="1"/>
</dbReference>
<dbReference type="CDD" id="cd00121">
    <property type="entry name" value="MATH"/>
    <property type="match status" value="1"/>
</dbReference>
<dbReference type="PANTHER" id="PTHR26379:SF438">
    <property type="entry name" value="OS08G0128700 PROTEIN"/>
    <property type="match status" value="1"/>
</dbReference>
<evidence type="ECO:0000313" key="2">
    <source>
        <dbReference type="EMBL" id="JAD61875.1"/>
    </source>
</evidence>
<reference evidence="2" key="1">
    <citation type="submission" date="2014-09" db="EMBL/GenBank/DDBJ databases">
        <authorList>
            <person name="Magalhaes I.L.F."/>
            <person name="Oliveira U."/>
            <person name="Santos F.R."/>
            <person name="Vidigal T.H.D.A."/>
            <person name="Brescovit A.D."/>
            <person name="Santos A.J."/>
        </authorList>
    </citation>
    <scope>NUCLEOTIDE SEQUENCE</scope>
    <source>
        <tissue evidence="2">Shoot tissue taken approximately 20 cm above the soil surface</tissue>
    </source>
</reference>
<proteinExistence type="predicted"/>
<accession>A0A0A9BKX1</accession>
<dbReference type="GO" id="GO:0016567">
    <property type="term" value="P:protein ubiquitination"/>
    <property type="evidence" value="ECO:0007669"/>
    <property type="project" value="InterPro"/>
</dbReference>
<dbReference type="InterPro" id="IPR008974">
    <property type="entry name" value="TRAF-like"/>
</dbReference>
<evidence type="ECO:0000259" key="1">
    <source>
        <dbReference type="PROSITE" id="PS50144"/>
    </source>
</evidence>
<dbReference type="SUPFAM" id="SSF49599">
    <property type="entry name" value="TRAF domain-like"/>
    <property type="match status" value="1"/>
</dbReference>
<dbReference type="Pfam" id="PF22486">
    <property type="entry name" value="MATH_2"/>
    <property type="match status" value="1"/>
</dbReference>
<dbReference type="InterPro" id="IPR045005">
    <property type="entry name" value="BPM1-6"/>
</dbReference>
<feature type="domain" description="MATH" evidence="1">
    <location>
        <begin position="16"/>
        <end position="149"/>
    </location>
</feature>
<dbReference type="InterPro" id="IPR002083">
    <property type="entry name" value="MATH/TRAF_dom"/>
</dbReference>
<name>A0A0A9BKX1_ARUDO</name>
<dbReference type="EMBL" id="GBRH01236020">
    <property type="protein sequence ID" value="JAD61875.1"/>
    <property type="molecule type" value="Transcribed_RNA"/>
</dbReference>
<dbReference type="PROSITE" id="PS50144">
    <property type="entry name" value="MATH"/>
    <property type="match status" value="1"/>
</dbReference>
<organism evidence="2">
    <name type="scientific">Arundo donax</name>
    <name type="common">Giant reed</name>
    <name type="synonym">Donax arundinaceus</name>
    <dbReference type="NCBI Taxonomy" id="35708"/>
    <lineage>
        <taxon>Eukaryota</taxon>
        <taxon>Viridiplantae</taxon>
        <taxon>Streptophyta</taxon>
        <taxon>Embryophyta</taxon>
        <taxon>Tracheophyta</taxon>
        <taxon>Spermatophyta</taxon>
        <taxon>Magnoliopsida</taxon>
        <taxon>Liliopsida</taxon>
        <taxon>Poales</taxon>
        <taxon>Poaceae</taxon>
        <taxon>PACMAD clade</taxon>
        <taxon>Arundinoideae</taxon>
        <taxon>Arundineae</taxon>
        <taxon>Arundo</taxon>
    </lineage>
</organism>
<protein>
    <recommendedName>
        <fullName evidence="1">MATH domain-containing protein</fullName>
    </recommendedName>
</protein>
<reference evidence="2" key="2">
    <citation type="journal article" date="2015" name="Data Brief">
        <title>Shoot transcriptome of the giant reed, Arundo donax.</title>
        <authorList>
            <person name="Barrero R.A."/>
            <person name="Guerrero F.D."/>
            <person name="Moolhuijzen P."/>
            <person name="Goolsby J.A."/>
            <person name="Tidwell J."/>
            <person name="Bellgard S.E."/>
            <person name="Bellgard M.I."/>
        </authorList>
    </citation>
    <scope>NUCLEOTIDE SEQUENCE</scope>
    <source>
        <tissue evidence="2">Shoot tissue taken approximately 20 cm above the soil surface</tissue>
    </source>
</reference>